<evidence type="ECO:0000256" key="1">
    <source>
        <dbReference type="ARBA" id="ARBA00006607"/>
    </source>
</evidence>
<comment type="caution">
    <text evidence="5">The sequence shown here is derived from an EMBL/GenBank/DDBJ whole genome shotgun (WGS) entry which is preliminary data.</text>
</comment>
<evidence type="ECO:0000256" key="3">
    <source>
        <dbReference type="RuleBase" id="RU000418"/>
    </source>
</evidence>
<name>A0A7J6R3K2_PEROL</name>
<dbReference type="Pfam" id="PF00118">
    <property type="entry name" value="Cpn60_TCP1"/>
    <property type="match status" value="1"/>
</dbReference>
<dbReference type="InterPro" id="IPR027413">
    <property type="entry name" value="GROEL-like_equatorial_sf"/>
</dbReference>
<dbReference type="InterPro" id="IPR027410">
    <property type="entry name" value="TCP-1-like_intermed_sf"/>
</dbReference>
<evidence type="ECO:0000256" key="4">
    <source>
        <dbReference type="SAM" id="Coils"/>
    </source>
</evidence>
<evidence type="ECO:0000313" key="6">
    <source>
        <dbReference type="Proteomes" id="UP000553632"/>
    </source>
</evidence>
<keyword evidence="2" id="KW-0143">Chaperone</keyword>
<comment type="similarity">
    <text evidence="1 3">Belongs to the chaperonin (HSP60) family.</text>
</comment>
<dbReference type="Gene3D" id="1.10.560.10">
    <property type="entry name" value="GroEL-like equatorial domain"/>
    <property type="match status" value="1"/>
</dbReference>
<evidence type="ECO:0000256" key="2">
    <source>
        <dbReference type="ARBA" id="ARBA00023186"/>
    </source>
</evidence>
<proteinExistence type="inferred from homology"/>
<dbReference type="Proteomes" id="UP000553632">
    <property type="component" value="Unassembled WGS sequence"/>
</dbReference>
<evidence type="ECO:0000313" key="5">
    <source>
        <dbReference type="EMBL" id="KAF4714921.1"/>
    </source>
</evidence>
<dbReference type="GO" id="GO:0005524">
    <property type="term" value="F:ATP binding"/>
    <property type="evidence" value="ECO:0007669"/>
    <property type="project" value="InterPro"/>
</dbReference>
<dbReference type="GO" id="GO:0042026">
    <property type="term" value="P:protein refolding"/>
    <property type="evidence" value="ECO:0007669"/>
    <property type="project" value="InterPro"/>
</dbReference>
<dbReference type="EMBL" id="JABANO010028581">
    <property type="protein sequence ID" value="KAF4714921.1"/>
    <property type="molecule type" value="Genomic_DNA"/>
</dbReference>
<organism evidence="5 6">
    <name type="scientific">Perkinsus olseni</name>
    <name type="common">Perkinsus atlanticus</name>
    <dbReference type="NCBI Taxonomy" id="32597"/>
    <lineage>
        <taxon>Eukaryota</taxon>
        <taxon>Sar</taxon>
        <taxon>Alveolata</taxon>
        <taxon>Perkinsozoa</taxon>
        <taxon>Perkinsea</taxon>
        <taxon>Perkinsida</taxon>
        <taxon>Perkinsidae</taxon>
        <taxon>Perkinsus</taxon>
    </lineage>
</organism>
<accession>A0A7J6R3K2</accession>
<dbReference type="AlphaFoldDB" id="A0A7J6R3K2"/>
<reference evidence="5 6" key="1">
    <citation type="submission" date="2020-04" db="EMBL/GenBank/DDBJ databases">
        <title>Perkinsus olseni comparative genomics.</title>
        <authorList>
            <person name="Bogema D.R."/>
        </authorList>
    </citation>
    <scope>NUCLEOTIDE SEQUENCE [LARGE SCALE GENOMIC DNA]</scope>
    <source>
        <strain evidence="5 6">ATCC PRA-207</strain>
    </source>
</reference>
<dbReference type="PRINTS" id="PR00298">
    <property type="entry name" value="CHAPERONIN60"/>
</dbReference>
<sequence>MSGQVPRMVCVKSPGYGVERTRRLEDLGAATGASVVGERRLKRLHEAEETDFGTASSVSVGKSRTVIKLTEDSQERVDARAAELRAEIKQSTSRYEQWKLQSRLASLKGGVAAIRISGDSELVVRDKGLRYEDGIGALKAAMKGGVLPGGGAALLAAAGALEKGVMGREESPSWTAGYRLLVEALPRVMWQIAENSGADGDAVVERCGEVQRSSGNPGMGYNAIRGRLEDLPSAGILDPALVVESVVRVASATAASVLLTEALVAPSGSDARMISERSGLPGMGLPAGGFMSSSATAAPPPAEGPARIESKGPALAAADGCDNGLGTSIPPASSSGGEEEMEDLVGTFYQRRVGDADGRAWRVVEALARGGEQNLDDSDPIDWNGMWRSVSSKVLKLVGGVEALKGEDVEAAAAGLFVTELANDTHYFPFELLFRESNKVDDAVRLMKKLSCLDEAFTNTVAIITTTEEFRTAGAAVAAGVYCRRIPADSEEHRRAKAEVKRAEDRFVCLLETEPGVVVWSSALVGRDEEVKALRVHRDGSRRRLVLVFRNADTCHEACVFSGGQEVEWEWMALAEEEQISLGVTRVEAIARKESEVDFGICGFPYALRVSFPDAACPDKAVCLRARQALRREAARGGSVMEVCKAALKDLDLTFAAVPFIVAEELRACRGERRALE</sequence>
<protein>
    <recommendedName>
        <fullName evidence="7">T-complex protein 1 subunit beta</fullName>
    </recommendedName>
</protein>
<dbReference type="Gene3D" id="3.50.7.10">
    <property type="entry name" value="GroEL"/>
    <property type="match status" value="1"/>
</dbReference>
<keyword evidence="6" id="KW-1185">Reference proteome</keyword>
<dbReference type="GO" id="GO:0140662">
    <property type="term" value="F:ATP-dependent protein folding chaperone"/>
    <property type="evidence" value="ECO:0007669"/>
    <property type="project" value="InterPro"/>
</dbReference>
<evidence type="ECO:0008006" key="7">
    <source>
        <dbReference type="Google" id="ProtNLM"/>
    </source>
</evidence>
<dbReference type="Gene3D" id="3.30.260.10">
    <property type="entry name" value="TCP-1-like chaperonin intermediate domain"/>
    <property type="match status" value="1"/>
</dbReference>
<gene>
    <name evidence="5" type="ORF">FOZ63_030080</name>
</gene>
<dbReference type="InterPro" id="IPR002423">
    <property type="entry name" value="Cpn60/GroEL/TCP-1"/>
</dbReference>
<dbReference type="InterPro" id="IPR027409">
    <property type="entry name" value="GroEL-like_apical_dom_sf"/>
</dbReference>
<dbReference type="SUPFAM" id="SSF48592">
    <property type="entry name" value="GroEL equatorial domain-like"/>
    <property type="match status" value="1"/>
</dbReference>
<dbReference type="SUPFAM" id="SSF52029">
    <property type="entry name" value="GroEL apical domain-like"/>
    <property type="match status" value="1"/>
</dbReference>
<keyword evidence="4" id="KW-0175">Coiled coil</keyword>
<dbReference type="InterPro" id="IPR001844">
    <property type="entry name" value="Cpn60/GroEL"/>
</dbReference>
<dbReference type="PANTHER" id="PTHR45633">
    <property type="entry name" value="60 KDA HEAT SHOCK PROTEIN, MITOCHONDRIAL"/>
    <property type="match status" value="1"/>
</dbReference>
<feature type="coiled-coil region" evidence="4">
    <location>
        <begin position="74"/>
        <end position="101"/>
    </location>
</feature>
<feature type="non-terminal residue" evidence="5">
    <location>
        <position position="1"/>
    </location>
</feature>